<dbReference type="PANTHER" id="PTHR12419:SF7">
    <property type="entry name" value="OTU DOMAIN-CONTAINING PROTEIN 3"/>
    <property type="match status" value="1"/>
</dbReference>
<sequence>MVTHLCYSAGMAPKKHDIKGNGKTPKNRPHLNRRGKHKGDYYLENDINAPEFRQQLNNIGLDLREIPADGNCLFGALSDQLTGTYANHLRIRHQAVDYIIDHRADFEPFFDGAYQITELRGLGVEGGQECIVAAARCFNVYIIIHQLHQSPWIAGTPDDASGVQPQLHIAYHNGEHYSSVRVFGDESNTPANIRISLDNGRLDSKLNGQVTSDGAKRCSSSGVGACISSRKGVLNSSVRGEPQQRLHGSGKKSRISMNATVPRRKDKNRPSLEIADEASIEFSIKSVSALHL</sequence>
<dbReference type="Pfam" id="PF02338">
    <property type="entry name" value="OTU"/>
    <property type="match status" value="1"/>
</dbReference>
<feature type="region of interest" description="Disordered" evidence="1">
    <location>
        <begin position="237"/>
        <end position="270"/>
    </location>
</feature>
<name>A0AAV2TII0_CALDB</name>
<dbReference type="InterPro" id="IPR050704">
    <property type="entry name" value="Peptidase_C85-like"/>
</dbReference>
<feature type="region of interest" description="Disordered" evidence="1">
    <location>
        <begin position="13"/>
        <end position="37"/>
    </location>
</feature>
<evidence type="ECO:0000313" key="4">
    <source>
        <dbReference type="Proteomes" id="UP001497525"/>
    </source>
</evidence>
<evidence type="ECO:0000259" key="2">
    <source>
        <dbReference type="PROSITE" id="PS50802"/>
    </source>
</evidence>
<dbReference type="EMBL" id="CAXLJL010000234">
    <property type="protein sequence ID" value="CAL5134938.1"/>
    <property type="molecule type" value="Genomic_DNA"/>
</dbReference>
<dbReference type="Gene3D" id="3.90.70.80">
    <property type="match status" value="1"/>
</dbReference>
<accession>A0AAV2TII0</accession>
<dbReference type="InterPro" id="IPR038765">
    <property type="entry name" value="Papain-like_cys_pep_sf"/>
</dbReference>
<dbReference type="SUPFAM" id="SSF54001">
    <property type="entry name" value="Cysteine proteinases"/>
    <property type="match status" value="1"/>
</dbReference>
<comment type="caution">
    <text evidence="3">The sequence shown here is derived from an EMBL/GenBank/DDBJ whole genome shotgun (WGS) entry which is preliminary data.</text>
</comment>
<reference evidence="3" key="1">
    <citation type="submission" date="2024-06" db="EMBL/GenBank/DDBJ databases">
        <authorList>
            <person name="Liu X."/>
            <person name="Lenzi L."/>
            <person name="Haldenby T S."/>
            <person name="Uol C."/>
        </authorList>
    </citation>
    <scope>NUCLEOTIDE SEQUENCE</scope>
</reference>
<proteinExistence type="predicted"/>
<dbReference type="Proteomes" id="UP001497525">
    <property type="component" value="Unassembled WGS sequence"/>
</dbReference>
<dbReference type="GO" id="GO:0004843">
    <property type="term" value="F:cysteine-type deubiquitinase activity"/>
    <property type="evidence" value="ECO:0007669"/>
    <property type="project" value="TreeGrafter"/>
</dbReference>
<evidence type="ECO:0000256" key="1">
    <source>
        <dbReference type="SAM" id="MobiDB-lite"/>
    </source>
</evidence>
<organism evidence="3 4">
    <name type="scientific">Calicophoron daubneyi</name>
    <name type="common">Rumen fluke</name>
    <name type="synonym">Paramphistomum daubneyi</name>
    <dbReference type="NCBI Taxonomy" id="300641"/>
    <lineage>
        <taxon>Eukaryota</taxon>
        <taxon>Metazoa</taxon>
        <taxon>Spiralia</taxon>
        <taxon>Lophotrochozoa</taxon>
        <taxon>Platyhelminthes</taxon>
        <taxon>Trematoda</taxon>
        <taxon>Digenea</taxon>
        <taxon>Plagiorchiida</taxon>
        <taxon>Pronocephalata</taxon>
        <taxon>Paramphistomoidea</taxon>
        <taxon>Paramphistomidae</taxon>
        <taxon>Calicophoron</taxon>
    </lineage>
</organism>
<dbReference type="GO" id="GO:0016579">
    <property type="term" value="P:protein deubiquitination"/>
    <property type="evidence" value="ECO:0007669"/>
    <property type="project" value="TreeGrafter"/>
</dbReference>
<gene>
    <name evidence="3" type="ORF">CDAUBV1_LOCUS9029</name>
</gene>
<evidence type="ECO:0000313" key="3">
    <source>
        <dbReference type="EMBL" id="CAL5134938.1"/>
    </source>
</evidence>
<feature type="domain" description="OTU" evidence="2">
    <location>
        <begin position="61"/>
        <end position="183"/>
    </location>
</feature>
<dbReference type="InterPro" id="IPR003323">
    <property type="entry name" value="OTU_dom"/>
</dbReference>
<dbReference type="PROSITE" id="PS50802">
    <property type="entry name" value="OTU"/>
    <property type="match status" value="1"/>
</dbReference>
<protein>
    <recommendedName>
        <fullName evidence="2">OTU domain-containing protein</fullName>
    </recommendedName>
</protein>
<dbReference type="AlphaFoldDB" id="A0AAV2TII0"/>
<feature type="compositionally biased region" description="Basic residues" evidence="1">
    <location>
        <begin position="25"/>
        <end position="37"/>
    </location>
</feature>
<dbReference type="PANTHER" id="PTHR12419">
    <property type="entry name" value="OTU DOMAIN CONTAINING PROTEIN"/>
    <property type="match status" value="1"/>
</dbReference>